<dbReference type="RefSeq" id="WP_058357671.1">
    <property type="nucleotide sequence ID" value="NZ_CABKVG010000010.1"/>
</dbReference>
<evidence type="ECO:0000256" key="8">
    <source>
        <dbReference type="ARBA" id="ARBA00048968"/>
    </source>
</evidence>
<evidence type="ECO:0000256" key="3">
    <source>
        <dbReference type="ARBA" id="ARBA00022679"/>
    </source>
</evidence>
<dbReference type="InterPro" id="IPR003730">
    <property type="entry name" value="Cu_polyphenol_OxRdtase"/>
</dbReference>
<keyword evidence="6" id="KW-0862">Zinc</keyword>
<protein>
    <recommendedName>
        <fullName evidence="10">Purine nucleoside phosphorylase</fullName>
    </recommendedName>
</protein>
<organism evidence="11 12">
    <name type="scientific">Vitreoscilla massiliensis</name>
    <dbReference type="NCBI Taxonomy" id="1689272"/>
    <lineage>
        <taxon>Bacteria</taxon>
        <taxon>Pseudomonadati</taxon>
        <taxon>Pseudomonadota</taxon>
        <taxon>Betaproteobacteria</taxon>
        <taxon>Neisseriales</taxon>
        <taxon>Neisseriaceae</taxon>
        <taxon>Vitreoscilla</taxon>
    </lineage>
</organism>
<evidence type="ECO:0000256" key="2">
    <source>
        <dbReference type="ARBA" id="ARBA00007353"/>
    </source>
</evidence>
<keyword evidence="5" id="KW-0378">Hydrolase</keyword>
<evidence type="ECO:0000313" key="12">
    <source>
        <dbReference type="Proteomes" id="UP000832011"/>
    </source>
</evidence>
<dbReference type="PANTHER" id="PTHR30616:SF2">
    <property type="entry name" value="PURINE NUCLEOSIDE PHOSPHORYLASE LACC1"/>
    <property type="match status" value="1"/>
</dbReference>
<comment type="catalytic activity">
    <reaction evidence="8">
        <text>adenosine + phosphate = alpha-D-ribose 1-phosphate + adenine</text>
        <dbReference type="Rhea" id="RHEA:27642"/>
        <dbReference type="ChEBI" id="CHEBI:16335"/>
        <dbReference type="ChEBI" id="CHEBI:16708"/>
        <dbReference type="ChEBI" id="CHEBI:43474"/>
        <dbReference type="ChEBI" id="CHEBI:57720"/>
        <dbReference type="EC" id="2.4.2.1"/>
    </reaction>
    <physiologicalReaction direction="left-to-right" evidence="8">
        <dbReference type="Rhea" id="RHEA:27643"/>
    </physiologicalReaction>
</comment>
<comment type="similarity">
    <text evidence="2 10">Belongs to the purine nucleoside phosphorylase YfiH/LACC1 family.</text>
</comment>
<evidence type="ECO:0000313" key="11">
    <source>
        <dbReference type="EMBL" id="UOO88639.1"/>
    </source>
</evidence>
<dbReference type="InterPro" id="IPR011324">
    <property type="entry name" value="Cytotoxic_necrot_fac-like_cat"/>
</dbReference>
<proteinExistence type="inferred from homology"/>
<reference evidence="11 12" key="1">
    <citation type="journal article" date="2022" name="Res Sq">
        <title>Evolution of multicellular longitudinally dividing oral cavity symbionts (Neisseriaceae).</title>
        <authorList>
            <person name="Nyongesa S."/>
            <person name="Weber P."/>
            <person name="Bernet E."/>
            <person name="Pullido F."/>
            <person name="Nieckarz M."/>
            <person name="Delaby M."/>
            <person name="Nieves C."/>
            <person name="Viehboeck T."/>
            <person name="Krause N."/>
            <person name="Rivera-Millot A."/>
            <person name="Nakamura A."/>
            <person name="Vischer N."/>
            <person name="VanNieuwenhze M."/>
            <person name="Brun Y."/>
            <person name="Cava F."/>
            <person name="Bulgheresi S."/>
            <person name="Veyrier F."/>
        </authorList>
    </citation>
    <scope>NUCLEOTIDE SEQUENCE [LARGE SCALE GENOMIC DNA]</scope>
    <source>
        <strain evidence="11 12">SN4</strain>
    </source>
</reference>
<evidence type="ECO:0000256" key="7">
    <source>
        <dbReference type="ARBA" id="ARBA00047989"/>
    </source>
</evidence>
<dbReference type="Gene3D" id="3.60.140.10">
    <property type="entry name" value="CNF1/YfiH-like putative cysteine hydrolases"/>
    <property type="match status" value="1"/>
</dbReference>
<name>A0ABY4E051_9NEIS</name>
<evidence type="ECO:0000256" key="10">
    <source>
        <dbReference type="RuleBase" id="RU361274"/>
    </source>
</evidence>
<sequence length="250" mass="25847">MQSLPIASVTEPVFAAAWPAPKGVKTAISTRHGGVSTGVYASLNVGAHVGDAAEHVAHNRAIVQQAASVPLAYLNQTHSTTVVTAEAALLDLLDADASVDRSGKVACAVMTADCLPVLLCDENATVVGAAHAGWRGLVGGVIENTIAAMQASSPLMAYLGPAIGPDAFEVGAEVRAAFMAHDAAAASAFTDIGDGKYLADIYALAKQRLQAAGVTAVYGGEYCTVLQREDFFSYRRDGQTGRMVSAIWLE</sequence>
<keyword evidence="3" id="KW-0808">Transferase</keyword>
<keyword evidence="12" id="KW-1185">Reference proteome</keyword>
<dbReference type="EMBL" id="CP091511">
    <property type="protein sequence ID" value="UOO88639.1"/>
    <property type="molecule type" value="Genomic_DNA"/>
</dbReference>
<evidence type="ECO:0000256" key="9">
    <source>
        <dbReference type="ARBA" id="ARBA00049893"/>
    </source>
</evidence>
<dbReference type="PANTHER" id="PTHR30616">
    <property type="entry name" value="UNCHARACTERIZED PROTEIN YFIH"/>
    <property type="match status" value="1"/>
</dbReference>
<accession>A0ABY4E051</accession>
<evidence type="ECO:0000256" key="5">
    <source>
        <dbReference type="ARBA" id="ARBA00022801"/>
    </source>
</evidence>
<comment type="catalytic activity">
    <reaction evidence="1">
        <text>inosine + phosphate = alpha-D-ribose 1-phosphate + hypoxanthine</text>
        <dbReference type="Rhea" id="RHEA:27646"/>
        <dbReference type="ChEBI" id="CHEBI:17368"/>
        <dbReference type="ChEBI" id="CHEBI:17596"/>
        <dbReference type="ChEBI" id="CHEBI:43474"/>
        <dbReference type="ChEBI" id="CHEBI:57720"/>
        <dbReference type="EC" id="2.4.2.1"/>
    </reaction>
    <physiologicalReaction direction="left-to-right" evidence="1">
        <dbReference type="Rhea" id="RHEA:27647"/>
    </physiologicalReaction>
</comment>
<dbReference type="InterPro" id="IPR038371">
    <property type="entry name" value="Cu_polyphenol_OxRdtase_sf"/>
</dbReference>
<comment type="catalytic activity">
    <reaction evidence="7">
        <text>adenosine + H2O + H(+) = inosine + NH4(+)</text>
        <dbReference type="Rhea" id="RHEA:24408"/>
        <dbReference type="ChEBI" id="CHEBI:15377"/>
        <dbReference type="ChEBI" id="CHEBI:15378"/>
        <dbReference type="ChEBI" id="CHEBI:16335"/>
        <dbReference type="ChEBI" id="CHEBI:17596"/>
        <dbReference type="ChEBI" id="CHEBI:28938"/>
        <dbReference type="EC" id="3.5.4.4"/>
    </reaction>
    <physiologicalReaction direction="left-to-right" evidence="7">
        <dbReference type="Rhea" id="RHEA:24409"/>
    </physiologicalReaction>
</comment>
<dbReference type="CDD" id="cd16833">
    <property type="entry name" value="YfiH"/>
    <property type="match status" value="1"/>
</dbReference>
<evidence type="ECO:0000256" key="6">
    <source>
        <dbReference type="ARBA" id="ARBA00022833"/>
    </source>
</evidence>
<dbReference type="SUPFAM" id="SSF64438">
    <property type="entry name" value="CNF1/YfiH-like putative cysteine hydrolases"/>
    <property type="match status" value="1"/>
</dbReference>
<comment type="catalytic activity">
    <reaction evidence="9">
        <text>S-methyl-5'-thioadenosine + phosphate = 5-(methylsulfanyl)-alpha-D-ribose 1-phosphate + adenine</text>
        <dbReference type="Rhea" id="RHEA:11852"/>
        <dbReference type="ChEBI" id="CHEBI:16708"/>
        <dbReference type="ChEBI" id="CHEBI:17509"/>
        <dbReference type="ChEBI" id="CHEBI:43474"/>
        <dbReference type="ChEBI" id="CHEBI:58533"/>
        <dbReference type="EC" id="2.4.2.28"/>
    </reaction>
    <physiologicalReaction direction="left-to-right" evidence="9">
        <dbReference type="Rhea" id="RHEA:11853"/>
    </physiologicalReaction>
</comment>
<evidence type="ECO:0000256" key="1">
    <source>
        <dbReference type="ARBA" id="ARBA00000553"/>
    </source>
</evidence>
<keyword evidence="4" id="KW-0479">Metal-binding</keyword>
<gene>
    <name evidence="11" type="primary">pgeF</name>
    <name evidence="11" type="ORF">LVJ82_14380</name>
</gene>
<evidence type="ECO:0000256" key="4">
    <source>
        <dbReference type="ARBA" id="ARBA00022723"/>
    </source>
</evidence>
<dbReference type="Proteomes" id="UP000832011">
    <property type="component" value="Chromosome"/>
</dbReference>
<dbReference type="Pfam" id="PF02578">
    <property type="entry name" value="Cu-oxidase_4"/>
    <property type="match status" value="1"/>
</dbReference>
<dbReference type="NCBIfam" id="TIGR00726">
    <property type="entry name" value="peptidoglycan editing factor PgeF"/>
    <property type="match status" value="1"/>
</dbReference>